<reference evidence="1 2" key="1">
    <citation type="submission" date="2020-06" db="EMBL/GenBank/DDBJ databases">
        <authorList>
            <person name="Li R."/>
            <person name="Bekaert M."/>
        </authorList>
    </citation>
    <scope>NUCLEOTIDE SEQUENCE [LARGE SCALE GENOMIC DNA]</scope>
    <source>
        <strain evidence="2">wild</strain>
    </source>
</reference>
<dbReference type="AlphaFoldDB" id="A0A6J8CGD2"/>
<dbReference type="OrthoDB" id="10367396at2759"/>
<gene>
    <name evidence="1" type="ORF">MCOR_30189</name>
</gene>
<dbReference type="EMBL" id="CACVKT020005542">
    <property type="protein sequence ID" value="CAC5395523.1"/>
    <property type="molecule type" value="Genomic_DNA"/>
</dbReference>
<evidence type="ECO:0000313" key="2">
    <source>
        <dbReference type="Proteomes" id="UP000507470"/>
    </source>
</evidence>
<dbReference type="Proteomes" id="UP000507470">
    <property type="component" value="Unassembled WGS sequence"/>
</dbReference>
<protein>
    <submittedName>
        <fullName evidence="1">Uncharacterized protein</fullName>
    </submittedName>
</protein>
<accession>A0A6J8CGD2</accession>
<sequence>MKELSEVEKQENKEICQLLKLLEEKENEIVESQRKIENIKQNASDLQAFLAFKQLEKDVFLKDEFLQSLVDKHIIKQYSLIYQPNATLQRFVSNVETFAKVLIETKQHITSLTTSKRKQAQMTVQDAKPKAIEDISLKLHMTINGTGNYIYGCCILPDNKTTFTNHNSNSLRILKKDRSFDCDLKTSHLTYDVECINKDTLVVTSGDSNSKCITIVDLKYK</sequence>
<proteinExistence type="predicted"/>
<organism evidence="1 2">
    <name type="scientific">Mytilus coruscus</name>
    <name type="common">Sea mussel</name>
    <dbReference type="NCBI Taxonomy" id="42192"/>
    <lineage>
        <taxon>Eukaryota</taxon>
        <taxon>Metazoa</taxon>
        <taxon>Spiralia</taxon>
        <taxon>Lophotrochozoa</taxon>
        <taxon>Mollusca</taxon>
        <taxon>Bivalvia</taxon>
        <taxon>Autobranchia</taxon>
        <taxon>Pteriomorphia</taxon>
        <taxon>Mytilida</taxon>
        <taxon>Mytiloidea</taxon>
        <taxon>Mytilidae</taxon>
        <taxon>Mytilinae</taxon>
        <taxon>Mytilus</taxon>
    </lineage>
</organism>
<evidence type="ECO:0000313" key="1">
    <source>
        <dbReference type="EMBL" id="CAC5395523.1"/>
    </source>
</evidence>
<keyword evidence="2" id="KW-1185">Reference proteome</keyword>
<name>A0A6J8CGD2_MYTCO</name>